<name>A0A7K2IZV6_9ACTN</name>
<dbReference type="Proteomes" id="UP000467124">
    <property type="component" value="Unassembled WGS sequence"/>
</dbReference>
<dbReference type="EMBL" id="WWHY01000001">
    <property type="protein sequence ID" value="MYR35315.1"/>
    <property type="molecule type" value="Genomic_DNA"/>
</dbReference>
<protein>
    <submittedName>
        <fullName evidence="3">DUF4097 family beta strand repeat protein</fullName>
    </submittedName>
</protein>
<accession>A0A7K2IZV6</accession>
<proteinExistence type="predicted"/>
<feature type="compositionally biased region" description="Acidic residues" evidence="1">
    <location>
        <begin position="73"/>
        <end position="85"/>
    </location>
</feature>
<evidence type="ECO:0000313" key="3">
    <source>
        <dbReference type="EMBL" id="MYR35315.1"/>
    </source>
</evidence>
<reference evidence="3 4" key="1">
    <citation type="journal article" date="2019" name="Nat. Commun.">
        <title>The antimicrobial potential of Streptomyces from insect microbiomes.</title>
        <authorList>
            <person name="Chevrette M.G."/>
            <person name="Carlson C.M."/>
            <person name="Ortega H.E."/>
            <person name="Thomas C."/>
            <person name="Ananiev G.E."/>
            <person name="Barns K.J."/>
            <person name="Book A.J."/>
            <person name="Cagnazzo J."/>
            <person name="Carlos C."/>
            <person name="Flanigan W."/>
            <person name="Grubbs K.J."/>
            <person name="Horn H.A."/>
            <person name="Hoffmann F.M."/>
            <person name="Klassen J.L."/>
            <person name="Knack J.J."/>
            <person name="Lewin G.R."/>
            <person name="McDonald B.R."/>
            <person name="Muller L."/>
            <person name="Melo W.G.P."/>
            <person name="Pinto-Tomas A.A."/>
            <person name="Schmitz A."/>
            <person name="Wendt-Pienkowski E."/>
            <person name="Wildman S."/>
            <person name="Zhao M."/>
            <person name="Zhang F."/>
            <person name="Bugni T.S."/>
            <person name="Andes D.R."/>
            <person name="Pupo M.T."/>
            <person name="Currie C.R."/>
        </authorList>
    </citation>
    <scope>NUCLEOTIDE SEQUENCE [LARGE SCALE GENOMIC DNA]</scope>
    <source>
        <strain evidence="3 4">SID5840</strain>
    </source>
</reference>
<sequence>MLLGGALVVVLVVVTAVSVLANVVVHQTDRTDSYGGASELRLDNRTGGRVEVTAVSGDEITVERSLRGGPLTDPEESVDESGDGLDIEGRCEGLPFLSGCSIDYKVGVPEDVTVVLSTVSGPVVAEALTGELRVSTTSGAVQIDGHAGDVNVETTSGSADLSGIAGSLTVQSVSGSIEASGEGPLLDVETTSGELELEDFVAEEVRASSVSGDIELGGGFTTLEAEAISGDVEVDTDTPFASMSVSTVSGDVELQVPEGVYDVVGESVSGDREVSVDTSADADGRIEVDTTSGSVRIE</sequence>
<evidence type="ECO:0000313" key="4">
    <source>
        <dbReference type="Proteomes" id="UP000467124"/>
    </source>
</evidence>
<gene>
    <name evidence="3" type="ORF">GTW20_24390</name>
</gene>
<dbReference type="AlphaFoldDB" id="A0A7K2IZV6"/>
<organism evidence="3 4">
    <name type="scientific">Nocardiopsis alba</name>
    <dbReference type="NCBI Taxonomy" id="53437"/>
    <lineage>
        <taxon>Bacteria</taxon>
        <taxon>Bacillati</taxon>
        <taxon>Actinomycetota</taxon>
        <taxon>Actinomycetes</taxon>
        <taxon>Streptosporangiales</taxon>
        <taxon>Nocardiopsidaceae</taxon>
        <taxon>Nocardiopsis</taxon>
    </lineage>
</organism>
<feature type="region of interest" description="Disordered" evidence="1">
    <location>
        <begin position="65"/>
        <end position="85"/>
    </location>
</feature>
<evidence type="ECO:0000256" key="1">
    <source>
        <dbReference type="SAM" id="MobiDB-lite"/>
    </source>
</evidence>
<comment type="caution">
    <text evidence="3">The sequence shown here is derived from an EMBL/GenBank/DDBJ whole genome shotgun (WGS) entry which is preliminary data.</text>
</comment>
<feature type="domain" description="DUF4097" evidence="2">
    <location>
        <begin position="40"/>
        <end position="297"/>
    </location>
</feature>
<dbReference type="Pfam" id="PF13349">
    <property type="entry name" value="DUF4097"/>
    <property type="match status" value="1"/>
</dbReference>
<evidence type="ECO:0000259" key="2">
    <source>
        <dbReference type="Pfam" id="PF13349"/>
    </source>
</evidence>
<dbReference type="InterPro" id="IPR025164">
    <property type="entry name" value="Toastrack_DUF4097"/>
</dbReference>
<dbReference type="RefSeq" id="WP_161112575.1">
    <property type="nucleotide sequence ID" value="NZ_JBHYPC010000001.1"/>
</dbReference>